<dbReference type="AlphaFoldDB" id="A0A7T2TJ99"/>
<reference evidence="1 2" key="1">
    <citation type="submission" date="2020-12" db="EMBL/GenBank/DDBJ databases">
        <title>FDA dAtabase for Regulatory Grade micrObial Sequences (FDA-ARGOS): Supporting development and validation of Infectious Disease Dx tests.</title>
        <authorList>
            <person name="Sproer C."/>
            <person name="Gronow S."/>
            <person name="Severitt S."/>
            <person name="Schroder I."/>
            <person name="Tallon L."/>
            <person name="Sadzewicz L."/>
            <person name="Zhao X."/>
            <person name="Boylan J."/>
            <person name="Ott S."/>
            <person name="Bowen H."/>
            <person name="Vavikolanu K."/>
            <person name="Mehta A."/>
            <person name="Aluvathingal J."/>
            <person name="Nadendla S."/>
            <person name="Lowell S."/>
            <person name="Myers T."/>
            <person name="Yan Y."/>
            <person name="Sichtig H."/>
        </authorList>
    </citation>
    <scope>NUCLEOTIDE SEQUENCE [LARGE SCALE GENOMIC DNA]</scope>
    <source>
        <strain evidence="1 2">FDAARGOS_902</strain>
    </source>
</reference>
<dbReference type="Proteomes" id="UP000594979">
    <property type="component" value="Chromosome"/>
</dbReference>
<dbReference type="RefSeq" id="WP_197932295.1">
    <property type="nucleotide sequence ID" value="NZ_CP065682.1"/>
</dbReference>
<protein>
    <submittedName>
        <fullName evidence="1">Uncharacterized protein</fullName>
    </submittedName>
</protein>
<accession>A0A7T2TJ99</accession>
<evidence type="ECO:0000313" key="1">
    <source>
        <dbReference type="EMBL" id="QPS34876.1"/>
    </source>
</evidence>
<name>A0A7T2TJ99_9MICO</name>
<dbReference type="KEGG" id="bcau:I6G59_06100"/>
<organism evidence="1 2">
    <name type="scientific">Brevibacterium casei</name>
    <dbReference type="NCBI Taxonomy" id="33889"/>
    <lineage>
        <taxon>Bacteria</taxon>
        <taxon>Bacillati</taxon>
        <taxon>Actinomycetota</taxon>
        <taxon>Actinomycetes</taxon>
        <taxon>Micrococcales</taxon>
        <taxon>Brevibacteriaceae</taxon>
        <taxon>Brevibacterium</taxon>
    </lineage>
</organism>
<dbReference type="EMBL" id="CP065682">
    <property type="protein sequence ID" value="QPS34876.1"/>
    <property type="molecule type" value="Genomic_DNA"/>
</dbReference>
<proteinExistence type="predicted"/>
<gene>
    <name evidence="1" type="ORF">I6G59_06100</name>
</gene>
<sequence length="238" mass="26393">MTANIAFTDVDYSSDGYIRCSVSHQETNNLWIKLPYEARVNTDLIALALSTLCGTAFDEISFDLPIGPETKRKIEAHTHAALKSPTGKDKSFRPGTDTALNFSGGFDSLAAMSILKKPHLISLDFGGRFAREKQFFQVYQPYIIETNITELGLNRNSWQFMGIGSILLKDELRLKHYAFGSIMAGSLNRLLAGPLDQYNSGLWAANEVGMRRINPVSGVTEIGTLNILLSQHYQALRS</sequence>
<evidence type="ECO:0000313" key="2">
    <source>
        <dbReference type="Proteomes" id="UP000594979"/>
    </source>
</evidence>